<dbReference type="Pfam" id="PF08167">
    <property type="entry name" value="RIX1"/>
    <property type="match status" value="1"/>
</dbReference>
<dbReference type="EMBL" id="CAJPDT010000001">
    <property type="protein sequence ID" value="CAF9904499.1"/>
    <property type="molecule type" value="Genomic_DNA"/>
</dbReference>
<organism evidence="7 8">
    <name type="scientific">Imshaugia aleurites</name>
    <dbReference type="NCBI Taxonomy" id="172621"/>
    <lineage>
        <taxon>Eukaryota</taxon>
        <taxon>Fungi</taxon>
        <taxon>Dikarya</taxon>
        <taxon>Ascomycota</taxon>
        <taxon>Pezizomycotina</taxon>
        <taxon>Lecanoromycetes</taxon>
        <taxon>OSLEUM clade</taxon>
        <taxon>Lecanoromycetidae</taxon>
        <taxon>Lecanorales</taxon>
        <taxon>Lecanorineae</taxon>
        <taxon>Parmeliaceae</taxon>
        <taxon>Imshaugia</taxon>
    </lineage>
</organism>
<dbReference type="AlphaFoldDB" id="A0A8H3EFY0"/>
<evidence type="ECO:0000256" key="1">
    <source>
        <dbReference type="ARBA" id="ARBA00004123"/>
    </source>
</evidence>
<proteinExistence type="inferred from homology"/>
<protein>
    <recommendedName>
        <fullName evidence="3">Pre-rRNA-processing protein RIX1</fullName>
    </recommendedName>
</protein>
<evidence type="ECO:0000259" key="6">
    <source>
        <dbReference type="Pfam" id="PF08167"/>
    </source>
</evidence>
<evidence type="ECO:0000256" key="5">
    <source>
        <dbReference type="SAM" id="MobiDB-lite"/>
    </source>
</evidence>
<feature type="compositionally biased region" description="Basic and acidic residues" evidence="5">
    <location>
        <begin position="709"/>
        <end position="729"/>
    </location>
</feature>
<feature type="region of interest" description="Disordered" evidence="5">
    <location>
        <begin position="694"/>
        <end position="829"/>
    </location>
</feature>
<dbReference type="SUPFAM" id="SSF48371">
    <property type="entry name" value="ARM repeat"/>
    <property type="match status" value="1"/>
</dbReference>
<evidence type="ECO:0000313" key="7">
    <source>
        <dbReference type="EMBL" id="CAF9904499.1"/>
    </source>
</evidence>
<gene>
    <name evidence="7" type="ORF">IMSHALPRED_000085</name>
</gene>
<keyword evidence="8" id="KW-1185">Reference proteome</keyword>
<feature type="compositionally biased region" description="Acidic residues" evidence="5">
    <location>
        <begin position="813"/>
        <end position="829"/>
    </location>
</feature>
<evidence type="ECO:0000256" key="3">
    <source>
        <dbReference type="ARBA" id="ARBA00021502"/>
    </source>
</evidence>
<dbReference type="PANTHER" id="PTHR34105">
    <property type="entry name" value="PROLINE-, GLUTAMIC ACID- AND LEUCINE-RICH PROTEIN 1"/>
    <property type="match status" value="1"/>
</dbReference>
<feature type="domain" description="Pre-rRNA-processing protein RIX1 N-terminal" evidence="6">
    <location>
        <begin position="9"/>
        <end position="222"/>
    </location>
</feature>
<accession>A0A8H3EFY0</accession>
<keyword evidence="4" id="KW-0539">Nucleus</keyword>
<evidence type="ECO:0000256" key="2">
    <source>
        <dbReference type="ARBA" id="ARBA00010511"/>
    </source>
</evidence>
<evidence type="ECO:0000256" key="4">
    <source>
        <dbReference type="ARBA" id="ARBA00023242"/>
    </source>
</evidence>
<evidence type="ECO:0000313" key="8">
    <source>
        <dbReference type="Proteomes" id="UP000664534"/>
    </source>
</evidence>
<dbReference type="InterPro" id="IPR012583">
    <property type="entry name" value="RIX1_N"/>
</dbReference>
<comment type="similarity">
    <text evidence="2">Belongs to the RIX1/PELP1 family.</text>
</comment>
<name>A0A8H3EFY0_9LECA</name>
<comment type="subcellular location">
    <subcellularLocation>
        <location evidence="1">Nucleus</location>
    </subcellularLocation>
</comment>
<dbReference type="Proteomes" id="UP000664534">
    <property type="component" value="Unassembled WGS sequence"/>
</dbReference>
<sequence>MAPQDAFNPLRVVTQRLSSTPSRQLSHVVPFLANTIAQCGQAFTVPTKEGQVVGGSENAVLVHKLKTQLSALLQDKGLEARYAAVILIKATVEVGGWSILQGSGAWVRGLTSILGQKPDFPSTKKFSIITLTRIFLLTHDHQSLTREITTPALPGFITACLTLIKDPRPPKSAQEIHVQGPFLLVILHALSELIAMHPTSFRPFVPQIQSLTYLLIAPTPSNLDTGNDPTFTSAHVSERARHLLVLLHVSGPKNAAGVEWAKSLDALIITVQRTGDKVFRSLIEDWTPSPGNFDTATSDFVEDVVSDQKPAPLALPSWTGIHAGIERLDGLLQTLQAFLASATATAVTLPVGSILNLVDRVLSILPPGDGRNPRVKAEIGRDEREGLWVGLPRLQIAAIGLCSLTISRLSHSCAAVASTIMEQLLWTFESQCGHDGFRKAAYGLVSQIITSFGPSLPKIHAISLSRCIRMCCEDLLPSVQSQLQSGQASFPDTKKHPNGITSTNADSYLKSTISELDLSSASVSVLQAARELLPLTLMNLPNDYLPFSLRCHIDRTAIITNNRKAMLASVINPTSKRKGQKQQSSILPLLARAHPEALEIEALLRPQMPPIQTRRNDGREMESDEEEDIYMHSHTQTRESDRCYEDSVLNNGEVNMEPNFITVQHSDVQADATPGAVEEGVQSTEPIGVSEITATDFPEPKPFLSYNPMKRERDEDSDLKTRGETRGVVEGDSTELDEIGVPSKRSRMGYDETQKESLPELAPADPAILNSGGQAVKNISASDSATVSDRRPILQQENSDESDFEMPILNLDPDTDEEEEEEEEEDDDD</sequence>
<dbReference type="OrthoDB" id="20900at2759"/>
<comment type="caution">
    <text evidence="7">The sequence shown here is derived from an EMBL/GenBank/DDBJ whole genome shotgun (WGS) entry which is preliminary data.</text>
</comment>
<reference evidence="7" key="1">
    <citation type="submission" date="2021-03" db="EMBL/GenBank/DDBJ databases">
        <authorList>
            <person name="Tagirdzhanova G."/>
        </authorList>
    </citation>
    <scope>NUCLEOTIDE SEQUENCE</scope>
</reference>
<feature type="compositionally biased region" description="Polar residues" evidence="5">
    <location>
        <begin position="771"/>
        <end position="787"/>
    </location>
</feature>
<dbReference type="PANTHER" id="PTHR34105:SF1">
    <property type="entry name" value="PROLINE-, GLUTAMIC ACID- AND LEUCINE-RICH PROTEIN 1"/>
    <property type="match status" value="1"/>
</dbReference>
<dbReference type="GO" id="GO:0005634">
    <property type="term" value="C:nucleus"/>
    <property type="evidence" value="ECO:0007669"/>
    <property type="project" value="UniProtKB-SubCell"/>
</dbReference>
<dbReference type="InterPro" id="IPR016024">
    <property type="entry name" value="ARM-type_fold"/>
</dbReference>
<feature type="compositionally biased region" description="Basic and acidic residues" evidence="5">
    <location>
        <begin position="748"/>
        <end position="758"/>
    </location>
</feature>
<dbReference type="GO" id="GO:0006364">
    <property type="term" value="P:rRNA processing"/>
    <property type="evidence" value="ECO:0007669"/>
    <property type="project" value="TreeGrafter"/>
</dbReference>